<gene>
    <name evidence="2" type="ORF">OR16_29499</name>
</gene>
<comment type="caution">
    <text evidence="2">The sequence shown here is derived from an EMBL/GenBank/DDBJ whole genome shotgun (WGS) entry which is preliminary data.</text>
</comment>
<proteinExistence type="predicted"/>
<feature type="region of interest" description="Disordered" evidence="1">
    <location>
        <begin position="88"/>
        <end position="124"/>
    </location>
</feature>
<dbReference type="InterPro" id="IPR036388">
    <property type="entry name" value="WH-like_DNA-bd_sf"/>
</dbReference>
<evidence type="ECO:0000256" key="1">
    <source>
        <dbReference type="SAM" id="MobiDB-lite"/>
    </source>
</evidence>
<feature type="compositionally biased region" description="Basic and acidic residues" evidence="1">
    <location>
        <begin position="115"/>
        <end position="124"/>
    </location>
</feature>
<protein>
    <submittedName>
        <fullName evidence="2">MarR family transcriptional regulator</fullName>
    </submittedName>
</protein>
<dbReference type="Gene3D" id="1.10.10.10">
    <property type="entry name" value="Winged helix-like DNA-binding domain superfamily/Winged helix DNA-binding domain"/>
    <property type="match status" value="1"/>
</dbReference>
<evidence type="ECO:0000313" key="3">
    <source>
        <dbReference type="Proteomes" id="UP000005808"/>
    </source>
</evidence>
<dbReference type="InterPro" id="IPR036390">
    <property type="entry name" value="WH_DNA-bd_sf"/>
</dbReference>
<dbReference type="PATRIC" id="fig|1127483.3.peg.5887"/>
<dbReference type="Proteomes" id="UP000005808">
    <property type="component" value="Unassembled WGS sequence"/>
</dbReference>
<evidence type="ECO:0000313" key="2">
    <source>
        <dbReference type="EMBL" id="EHP39777.1"/>
    </source>
</evidence>
<accession>H1SCF2</accession>
<dbReference type="EMBL" id="AHJE01000082">
    <property type="protein sequence ID" value="EHP39777.1"/>
    <property type="molecule type" value="Genomic_DNA"/>
</dbReference>
<sequence length="124" mass="13730">MQLLARYLARPRDHEPMIRFIWAAPMPAARPGDARQVTLALTAAGETLYGEIFPLTKQVNLELLDAIGDKEVAQLDDMLMRLEQRSRQMAARGGLPLADRRRGGSARNRQAPALHDAKEASNGN</sequence>
<name>H1SCF2_9BURK</name>
<dbReference type="SUPFAM" id="SSF46785">
    <property type="entry name" value="Winged helix' DNA-binding domain"/>
    <property type="match status" value="1"/>
</dbReference>
<reference evidence="2 3" key="1">
    <citation type="journal article" date="2012" name="J. Bacteriol.">
        <title>De Novo Genome Project of Cupriavidus basilensis OR16.</title>
        <authorList>
            <person name="Cserhati M."/>
            <person name="Kriszt B."/>
            <person name="Szoboszlay S."/>
            <person name="Toth A."/>
            <person name="Szabo I."/>
            <person name="Tancsics A."/>
            <person name="Nagy I."/>
            <person name="Horvath B."/>
            <person name="Nagy I."/>
            <person name="Kukolya J."/>
        </authorList>
    </citation>
    <scope>NUCLEOTIDE SEQUENCE [LARGE SCALE GENOMIC DNA]</scope>
    <source>
        <strain evidence="2 3">OR16</strain>
    </source>
</reference>
<dbReference type="AlphaFoldDB" id="H1SCF2"/>
<organism evidence="2 3">
    <name type="scientific">Cupriavidus basilensis OR16</name>
    <dbReference type="NCBI Taxonomy" id="1127483"/>
    <lineage>
        <taxon>Bacteria</taxon>
        <taxon>Pseudomonadati</taxon>
        <taxon>Pseudomonadota</taxon>
        <taxon>Betaproteobacteria</taxon>
        <taxon>Burkholderiales</taxon>
        <taxon>Burkholderiaceae</taxon>
        <taxon>Cupriavidus</taxon>
    </lineage>
</organism>